<dbReference type="Proteomes" id="UP000050535">
    <property type="component" value="Unassembled WGS sequence"/>
</dbReference>
<dbReference type="Pfam" id="PF10006">
    <property type="entry name" value="DUF2249"/>
    <property type="match status" value="1"/>
</dbReference>
<dbReference type="AlphaFoldDB" id="A0A0P7FWC6"/>
<dbReference type="OrthoDB" id="103554at2157"/>
<dbReference type="InterPro" id="IPR018720">
    <property type="entry name" value="DUF2249"/>
</dbReference>
<protein>
    <recommendedName>
        <fullName evidence="2">DUF2249 domain-containing protein</fullName>
    </recommendedName>
</protein>
<dbReference type="EMBL" id="LGUC01000001">
    <property type="protein sequence ID" value="KPN31495.1"/>
    <property type="molecule type" value="Genomic_DNA"/>
</dbReference>
<reference evidence="4" key="1">
    <citation type="submission" date="2013-11" db="EMBL/GenBank/DDBJ databases">
        <authorList>
            <person name="Hoang H.T."/>
            <person name="Killian M.L."/>
            <person name="Madson D.M."/>
            <person name="Arruda P.H.E."/>
            <person name="Sun D."/>
            <person name="Schwartz K.J."/>
            <person name="Yoon K."/>
        </authorList>
    </citation>
    <scope>NUCLEOTIDE SEQUENCE [LARGE SCALE GENOMIC DNA]</scope>
    <source>
        <strain evidence="4">CDK2</strain>
    </source>
</reference>
<evidence type="ECO:0000313" key="3">
    <source>
        <dbReference type="EMBL" id="KPN31495.1"/>
    </source>
</evidence>
<accession>A0A0P7FWC6</accession>
<proteinExistence type="predicted"/>
<dbReference type="RefSeq" id="WP_054584079.1">
    <property type="nucleotide sequence ID" value="NZ_LGUC01000001.1"/>
</dbReference>
<dbReference type="SUPFAM" id="SSF64307">
    <property type="entry name" value="SirA-like"/>
    <property type="match status" value="1"/>
</dbReference>
<dbReference type="PATRIC" id="fig|699431.3.peg.2303"/>
<dbReference type="InterPro" id="IPR036868">
    <property type="entry name" value="TusA-like_sf"/>
</dbReference>
<name>A0A0P7FWC6_9EURY</name>
<evidence type="ECO:0000313" key="4">
    <source>
        <dbReference type="Proteomes" id="UP000050535"/>
    </source>
</evidence>
<feature type="compositionally biased region" description="Basic and acidic residues" evidence="1">
    <location>
        <begin position="7"/>
        <end position="31"/>
    </location>
</feature>
<organism evidence="3 4">
    <name type="scientific">Halolamina pelagica</name>
    <dbReference type="NCBI Taxonomy" id="699431"/>
    <lineage>
        <taxon>Archaea</taxon>
        <taxon>Methanobacteriati</taxon>
        <taxon>Methanobacteriota</taxon>
        <taxon>Stenosarchaea group</taxon>
        <taxon>Halobacteria</taxon>
        <taxon>Halobacteriales</taxon>
        <taxon>Haloferacaceae</taxon>
    </lineage>
</organism>
<evidence type="ECO:0000259" key="2">
    <source>
        <dbReference type="Pfam" id="PF10006"/>
    </source>
</evidence>
<feature type="region of interest" description="Disordered" evidence="1">
    <location>
        <begin position="1"/>
        <end position="33"/>
    </location>
</feature>
<evidence type="ECO:0000256" key="1">
    <source>
        <dbReference type="SAM" id="MobiDB-lite"/>
    </source>
</evidence>
<comment type="caution">
    <text evidence="3">The sequence shown here is derived from an EMBL/GenBank/DDBJ whole genome shotgun (WGS) entry which is preliminary data.</text>
</comment>
<feature type="domain" description="DUF2249" evidence="2">
    <location>
        <begin position="25"/>
        <end position="84"/>
    </location>
</feature>
<gene>
    <name evidence="3" type="ORF">SY89_02242</name>
</gene>
<sequence length="90" mass="10117">MSPPPRPEIDDRFDEAPADRPLDHLDARELPPPEPLRQTLERLAGIDADTVLVQTNDRAPQHLYPRLAERGYAYETTESGDAVVTAIWEA</sequence>
<keyword evidence="4" id="KW-1185">Reference proteome</keyword>